<proteinExistence type="predicted"/>
<dbReference type="SUPFAM" id="SSF53955">
    <property type="entry name" value="Lysozyme-like"/>
    <property type="match status" value="1"/>
</dbReference>
<gene>
    <name evidence="1" type="ORF">FB559_1298</name>
</gene>
<dbReference type="PROSITE" id="PS51257">
    <property type="entry name" value="PROKAR_LIPOPROTEIN"/>
    <property type="match status" value="1"/>
</dbReference>
<dbReference type="OrthoDB" id="9766277at2"/>
<reference evidence="1 2" key="1">
    <citation type="submission" date="2019-06" db="EMBL/GenBank/DDBJ databases">
        <title>Sequencing the genomes of 1000 actinobacteria strains.</title>
        <authorList>
            <person name="Klenk H.-P."/>
        </authorList>
    </citation>
    <scope>NUCLEOTIDE SEQUENCE [LARGE SCALE GENOMIC DNA]</scope>
    <source>
        <strain evidence="1 2">DSM 102200</strain>
    </source>
</reference>
<evidence type="ECO:0000313" key="1">
    <source>
        <dbReference type="EMBL" id="TQL95788.1"/>
    </source>
</evidence>
<evidence type="ECO:0000313" key="2">
    <source>
        <dbReference type="Proteomes" id="UP000316096"/>
    </source>
</evidence>
<name>A0A543CFA6_9ACTN</name>
<dbReference type="Proteomes" id="UP000316096">
    <property type="component" value="Unassembled WGS sequence"/>
</dbReference>
<sequence length="143" mass="15543">MHRRLAGIVSCGTAGVIGCAVMGLGPQAMSAGRGPVDPRDPTATVRNKVLAVALLTAYGWSDRQWRCLDRLWTRESSWNHLARNRWSGAYGIPQALPASKMSSAGTDWRTSAATQIRWGLGYIGRRYHTPCAALGHSAAMGWY</sequence>
<dbReference type="AlphaFoldDB" id="A0A543CFA6"/>
<keyword evidence="2" id="KW-1185">Reference proteome</keyword>
<comment type="caution">
    <text evidence="1">The sequence shown here is derived from an EMBL/GenBank/DDBJ whole genome shotgun (WGS) entry which is preliminary data.</text>
</comment>
<organism evidence="1 2">
    <name type="scientific">Actinoallomurus bryophytorum</name>
    <dbReference type="NCBI Taxonomy" id="1490222"/>
    <lineage>
        <taxon>Bacteria</taxon>
        <taxon>Bacillati</taxon>
        <taxon>Actinomycetota</taxon>
        <taxon>Actinomycetes</taxon>
        <taxon>Streptosporangiales</taxon>
        <taxon>Thermomonosporaceae</taxon>
        <taxon>Actinoallomurus</taxon>
    </lineage>
</organism>
<dbReference type="InterPro" id="IPR023346">
    <property type="entry name" value="Lysozyme-like_dom_sf"/>
</dbReference>
<accession>A0A543CFA6</accession>
<dbReference type="RefSeq" id="WP_141954276.1">
    <property type="nucleotide sequence ID" value="NZ_VFOZ01000001.1"/>
</dbReference>
<evidence type="ECO:0008006" key="3">
    <source>
        <dbReference type="Google" id="ProtNLM"/>
    </source>
</evidence>
<protein>
    <recommendedName>
        <fullName evidence="3">Transglycosylase-like protein with SLT domain</fullName>
    </recommendedName>
</protein>
<dbReference type="EMBL" id="VFOZ01000001">
    <property type="protein sequence ID" value="TQL95788.1"/>
    <property type="molecule type" value="Genomic_DNA"/>
</dbReference>